<keyword evidence="4" id="KW-1185">Reference proteome</keyword>
<evidence type="ECO:0000313" key="3">
    <source>
        <dbReference type="EMBL" id="GMH60681.1"/>
    </source>
</evidence>
<dbReference type="Gene3D" id="1.25.40.10">
    <property type="entry name" value="Tetratricopeptide repeat domain"/>
    <property type="match status" value="1"/>
</dbReference>
<dbReference type="SUPFAM" id="SSF48452">
    <property type="entry name" value="TPR-like"/>
    <property type="match status" value="1"/>
</dbReference>
<proteinExistence type="predicted"/>
<evidence type="ECO:0000313" key="4">
    <source>
        <dbReference type="Proteomes" id="UP001165122"/>
    </source>
</evidence>
<dbReference type="EMBL" id="BRXW01000503">
    <property type="protein sequence ID" value="GMH60681.1"/>
    <property type="molecule type" value="Genomic_DNA"/>
</dbReference>
<organism evidence="3 4">
    <name type="scientific">Triparma laevis f. longispina</name>
    <dbReference type="NCBI Taxonomy" id="1714387"/>
    <lineage>
        <taxon>Eukaryota</taxon>
        <taxon>Sar</taxon>
        <taxon>Stramenopiles</taxon>
        <taxon>Ochrophyta</taxon>
        <taxon>Bolidophyceae</taxon>
        <taxon>Parmales</taxon>
        <taxon>Triparmaceae</taxon>
        <taxon>Triparma</taxon>
    </lineage>
</organism>
<keyword evidence="1" id="KW-0677">Repeat</keyword>
<dbReference type="InterPro" id="IPR011990">
    <property type="entry name" value="TPR-like_helical_dom_sf"/>
</dbReference>
<gene>
    <name evidence="3" type="ORF">TrLO_g900</name>
</gene>
<accession>A0A9W6ZVY3</accession>
<comment type="caution">
    <text evidence="3">The sequence shown here is derived from an EMBL/GenBank/DDBJ whole genome shotgun (WGS) entry which is preliminary data.</text>
</comment>
<dbReference type="Pfam" id="PF13374">
    <property type="entry name" value="TPR_10"/>
    <property type="match status" value="1"/>
</dbReference>
<reference evidence="4" key="1">
    <citation type="journal article" date="2023" name="Commun. Biol.">
        <title>Genome analysis of Parmales, the sister group of diatoms, reveals the evolutionary specialization of diatoms from phago-mixotrophs to photoautotrophs.</title>
        <authorList>
            <person name="Ban H."/>
            <person name="Sato S."/>
            <person name="Yoshikawa S."/>
            <person name="Yamada K."/>
            <person name="Nakamura Y."/>
            <person name="Ichinomiya M."/>
            <person name="Sato N."/>
            <person name="Blanc-Mathieu R."/>
            <person name="Endo H."/>
            <person name="Kuwata A."/>
            <person name="Ogata H."/>
        </authorList>
    </citation>
    <scope>NUCLEOTIDE SEQUENCE [LARGE SCALE GENOMIC DNA]</scope>
    <source>
        <strain evidence="4">NIES 3700</strain>
    </source>
</reference>
<dbReference type="Proteomes" id="UP001165122">
    <property type="component" value="Unassembled WGS sequence"/>
</dbReference>
<dbReference type="PANTHER" id="PTHR45641">
    <property type="entry name" value="TETRATRICOPEPTIDE REPEAT PROTEIN (AFU_ORTHOLOGUE AFUA_6G03870)"/>
    <property type="match status" value="1"/>
</dbReference>
<protein>
    <recommendedName>
        <fullName evidence="5">Kinesin light chain</fullName>
    </recommendedName>
</protein>
<keyword evidence="2" id="KW-0802">TPR repeat</keyword>
<dbReference type="PANTHER" id="PTHR45641:SF19">
    <property type="entry name" value="NEPHROCYSTIN-3"/>
    <property type="match status" value="1"/>
</dbReference>
<evidence type="ECO:0008006" key="5">
    <source>
        <dbReference type="Google" id="ProtNLM"/>
    </source>
</evidence>
<dbReference type="OrthoDB" id="626167at2759"/>
<evidence type="ECO:0000256" key="1">
    <source>
        <dbReference type="ARBA" id="ARBA00022737"/>
    </source>
</evidence>
<dbReference type="AlphaFoldDB" id="A0A9W6ZVY3"/>
<name>A0A9W6ZVY3_9STRA</name>
<evidence type="ECO:0000256" key="2">
    <source>
        <dbReference type="ARBA" id="ARBA00022803"/>
    </source>
</evidence>
<sequence>MNTCSSREDLIEKMRDLVKRCEKALGKENEVTLTTLNDLGSELIKKEKYEEAKEVFERCLAGRMKEKLLGKTHPSVVDTVLNIANVYYFTKGYVKAGKLYERTLEKCKAQLGKDHECTNGCACNFKHCLKVSGNDEEKLEELKKAYPWLNDEA</sequence>